<dbReference type="SUPFAM" id="SSF48371">
    <property type="entry name" value="ARM repeat"/>
    <property type="match status" value="1"/>
</dbReference>
<organism evidence="3 4">
    <name type="scientific">Lyngbya aestuarii BL J</name>
    <dbReference type="NCBI Taxonomy" id="1348334"/>
    <lineage>
        <taxon>Bacteria</taxon>
        <taxon>Bacillati</taxon>
        <taxon>Cyanobacteriota</taxon>
        <taxon>Cyanophyceae</taxon>
        <taxon>Oscillatoriophycideae</taxon>
        <taxon>Oscillatoriales</taxon>
        <taxon>Microcoleaceae</taxon>
        <taxon>Lyngbya</taxon>
    </lineage>
</organism>
<sequence length="223" mass="24445">MSITPESVQQLLSSEDLGDRLRGVNQLRQLEPKTAFELIQPAVIDRDTRVRYAAVSQLSSLGEQDHALALELLRECLLKDPEADVKAAAADAIGALKLREAFDDLHQVYHNTSEWLIKLSIVAALGELGEPRGFELLEDALQGDNDLIRTVAIGAMGELGDQRGIPLLLPFASSPDWQIRHRVAQALVHLGATQEAEETLQKLASDDVETVAQAAQRTRQGEQ</sequence>
<dbReference type="Proteomes" id="UP000017127">
    <property type="component" value="Unassembled WGS sequence"/>
</dbReference>
<dbReference type="SMART" id="SM00567">
    <property type="entry name" value="EZ_HEAT"/>
    <property type="match status" value="5"/>
</dbReference>
<protein>
    <submittedName>
        <fullName evidence="3">HEAT repeats family protein</fullName>
    </submittedName>
</protein>
<dbReference type="Pfam" id="PF13646">
    <property type="entry name" value="HEAT_2"/>
    <property type="match status" value="1"/>
</dbReference>
<keyword evidence="4" id="KW-1185">Reference proteome</keyword>
<evidence type="ECO:0000313" key="3">
    <source>
        <dbReference type="EMBL" id="ERT05351.1"/>
    </source>
</evidence>
<keyword evidence="2" id="KW-0605">Phycobilisome</keyword>
<dbReference type="PANTHER" id="PTHR12697">
    <property type="entry name" value="PBS LYASE HEAT-LIKE PROTEIN"/>
    <property type="match status" value="1"/>
</dbReference>
<reference evidence="3 4" key="1">
    <citation type="journal article" date="2013" name="Front. Microbiol.">
        <title>Comparative genomic analyses of the cyanobacterium, Lyngbya aestuarii BL J, a powerful hydrogen producer.</title>
        <authorList>
            <person name="Kothari A."/>
            <person name="Vaughn M."/>
            <person name="Garcia-Pichel F."/>
        </authorList>
    </citation>
    <scope>NUCLEOTIDE SEQUENCE [LARGE SCALE GENOMIC DNA]</scope>
    <source>
        <strain evidence="3 4">BL J</strain>
    </source>
</reference>
<dbReference type="PANTHER" id="PTHR12697:SF39">
    <property type="entry name" value="SLR1687 PROTEIN"/>
    <property type="match status" value="1"/>
</dbReference>
<gene>
    <name evidence="3" type="ORF">M595_4718</name>
</gene>
<dbReference type="AlphaFoldDB" id="U7QFY8"/>
<evidence type="ECO:0000256" key="1">
    <source>
        <dbReference type="ARBA" id="ARBA00022549"/>
    </source>
</evidence>
<dbReference type="PATRIC" id="fig|1348334.3.peg.4560"/>
<dbReference type="NCBIfam" id="NF045915">
    <property type="entry name" value="PhycobilmeDegNblB"/>
    <property type="match status" value="1"/>
</dbReference>
<comment type="caution">
    <text evidence="3">The sequence shown here is derived from an EMBL/GenBank/DDBJ whole genome shotgun (WGS) entry which is preliminary data.</text>
</comment>
<proteinExistence type="predicted"/>
<evidence type="ECO:0000256" key="2">
    <source>
        <dbReference type="ARBA" id="ARBA00022738"/>
    </source>
</evidence>
<dbReference type="GO" id="GO:0016491">
    <property type="term" value="F:oxidoreductase activity"/>
    <property type="evidence" value="ECO:0007669"/>
    <property type="project" value="TreeGrafter"/>
</dbReference>
<dbReference type="InterPro" id="IPR016024">
    <property type="entry name" value="ARM-type_fold"/>
</dbReference>
<dbReference type="RefSeq" id="WP_023068414.1">
    <property type="nucleotide sequence ID" value="NZ_AUZM01000060.1"/>
</dbReference>
<name>U7QFY8_9CYAN</name>
<dbReference type="EMBL" id="AUZM01000060">
    <property type="protein sequence ID" value="ERT05351.1"/>
    <property type="molecule type" value="Genomic_DNA"/>
</dbReference>
<dbReference type="GO" id="GO:0030089">
    <property type="term" value="C:phycobilisome"/>
    <property type="evidence" value="ECO:0007669"/>
    <property type="project" value="UniProtKB-KW"/>
</dbReference>
<evidence type="ECO:0000313" key="4">
    <source>
        <dbReference type="Proteomes" id="UP000017127"/>
    </source>
</evidence>
<dbReference type="InterPro" id="IPR004155">
    <property type="entry name" value="PBS_lyase_HEAT"/>
</dbReference>
<keyword evidence="1" id="KW-0042">Antenna complex</keyword>
<dbReference type="InterPro" id="IPR011989">
    <property type="entry name" value="ARM-like"/>
</dbReference>
<accession>U7QFY8</accession>
<dbReference type="Gene3D" id="1.25.10.10">
    <property type="entry name" value="Leucine-rich Repeat Variant"/>
    <property type="match status" value="2"/>
</dbReference>
<dbReference type="OrthoDB" id="510108at2"/>